<dbReference type="AlphaFoldDB" id="A0A9P4P185"/>
<feature type="region of interest" description="Disordered" evidence="2">
    <location>
        <begin position="162"/>
        <end position="217"/>
    </location>
</feature>
<feature type="coiled-coil region" evidence="1">
    <location>
        <begin position="473"/>
        <end position="504"/>
    </location>
</feature>
<keyword evidence="1" id="KW-0175">Coiled coil</keyword>
<reference evidence="4" key="1">
    <citation type="journal article" date="2020" name="Stud. Mycol.">
        <title>101 Dothideomycetes genomes: a test case for predicting lifestyles and emergence of pathogens.</title>
        <authorList>
            <person name="Haridas S."/>
            <person name="Albert R."/>
            <person name="Binder M."/>
            <person name="Bloem J."/>
            <person name="Labutti K."/>
            <person name="Salamov A."/>
            <person name="Andreopoulos B."/>
            <person name="Baker S."/>
            <person name="Barry K."/>
            <person name="Bills G."/>
            <person name="Bluhm B."/>
            <person name="Cannon C."/>
            <person name="Castanera R."/>
            <person name="Culley D."/>
            <person name="Daum C."/>
            <person name="Ezra D."/>
            <person name="Gonzalez J."/>
            <person name="Henrissat B."/>
            <person name="Kuo A."/>
            <person name="Liang C."/>
            <person name="Lipzen A."/>
            <person name="Lutzoni F."/>
            <person name="Magnuson J."/>
            <person name="Mondo S."/>
            <person name="Nolan M."/>
            <person name="Ohm R."/>
            <person name="Pangilinan J."/>
            <person name="Park H.-J."/>
            <person name="Ramirez L."/>
            <person name="Alfaro M."/>
            <person name="Sun H."/>
            <person name="Tritt A."/>
            <person name="Yoshinaga Y."/>
            <person name="Zwiers L.-H."/>
            <person name="Turgeon B."/>
            <person name="Goodwin S."/>
            <person name="Spatafora J."/>
            <person name="Crous P."/>
            <person name="Grigoriev I."/>
        </authorList>
    </citation>
    <scope>NUCLEOTIDE SEQUENCE</scope>
    <source>
        <strain evidence="4">CBS 130266</strain>
    </source>
</reference>
<dbReference type="PROSITE" id="PS51184">
    <property type="entry name" value="JMJC"/>
    <property type="match status" value="1"/>
</dbReference>
<evidence type="ECO:0000313" key="5">
    <source>
        <dbReference type="Proteomes" id="UP000800235"/>
    </source>
</evidence>
<dbReference type="InterPro" id="IPR041667">
    <property type="entry name" value="Cupin_8"/>
</dbReference>
<gene>
    <name evidence="4" type="ORF">EJ08DRAFT_644715</name>
</gene>
<dbReference type="Proteomes" id="UP000800235">
    <property type="component" value="Unassembled WGS sequence"/>
</dbReference>
<dbReference type="EMBL" id="MU007010">
    <property type="protein sequence ID" value="KAF2436344.1"/>
    <property type="molecule type" value="Genomic_DNA"/>
</dbReference>
<feature type="region of interest" description="Disordered" evidence="2">
    <location>
        <begin position="508"/>
        <end position="528"/>
    </location>
</feature>
<dbReference type="InterPro" id="IPR003347">
    <property type="entry name" value="JmjC_dom"/>
</dbReference>
<dbReference type="Gene3D" id="2.60.120.650">
    <property type="entry name" value="Cupin"/>
    <property type="match status" value="1"/>
</dbReference>
<keyword evidence="5" id="KW-1185">Reference proteome</keyword>
<dbReference type="Pfam" id="PF13621">
    <property type="entry name" value="Cupin_8"/>
    <property type="match status" value="1"/>
</dbReference>
<dbReference type="OrthoDB" id="47172at2759"/>
<feature type="compositionally biased region" description="Basic and acidic residues" evidence="2">
    <location>
        <begin position="341"/>
        <end position="351"/>
    </location>
</feature>
<feature type="domain" description="JmjC" evidence="3">
    <location>
        <begin position="518"/>
        <end position="698"/>
    </location>
</feature>
<evidence type="ECO:0000259" key="3">
    <source>
        <dbReference type="PROSITE" id="PS51184"/>
    </source>
</evidence>
<dbReference type="PANTHER" id="PTHR12461">
    <property type="entry name" value="HYPOXIA-INDUCIBLE FACTOR 1 ALPHA INHIBITOR-RELATED"/>
    <property type="match status" value="1"/>
</dbReference>
<dbReference type="PANTHER" id="PTHR12461:SF101">
    <property type="entry name" value="TRNA WYBUTOSINE-SYNTHESIZING PROTEIN 4"/>
    <property type="match status" value="1"/>
</dbReference>
<comment type="caution">
    <text evidence="4">The sequence shown here is derived from an EMBL/GenBank/DDBJ whole genome shotgun (WGS) entry which is preliminary data.</text>
</comment>
<dbReference type="SMART" id="SM00558">
    <property type="entry name" value="JmjC"/>
    <property type="match status" value="1"/>
</dbReference>
<evidence type="ECO:0000313" key="4">
    <source>
        <dbReference type="EMBL" id="KAF2436344.1"/>
    </source>
</evidence>
<sequence>MFRSKNYILNSDYIQPLAPEGYNPKTDGSPMLNDQENAPYTLISIQEFIHYQLNQFSPFHDPIGQCGPAVMSILTRRPDEVLDMAYQKINAFKFSDVPRCWLRLYTDASLWKICKMNGEGDWIQQVVYTLDMAIIIAGSVMREEIFRRVFEALQVAIETDDGVSKPVEKASDQGEDAVRDSNGRGTTRAAKRRKRMVESSPSRSPPPSEDYSNIPTSYHGKTIKHPKLVNPIYVLDNPDLGQFLEAIHEPHSKIKEDGSRPWKITNSLQFWPAMDPTSDRCWKSPQYLLKKTSGGRRIVPVELGKNYTDDSWGQKIMTVRDFMEKYMLEAKEKKIVTWEPRLNRSEKKQQKDPTQPLASDNQVKDGFPRIIPLPSKPDEVHKDPVANIPINPDPSIPAGKNNKPIKRRPNIPRPPSPTPSKLAEPEPIGYLAQYDLFAQIPELRNDIAIPDFCYTKPPEPSFGRNTPTLEKKIALAKMELEAMKENIRRQKDELAKINVKLEQAPVMSEKAKGKQRAITPPPVDSKAVTPTEAIMPSVFADTSSNAGSDATEEDPPDVKLNAWYGPAGTTSPLHTDPHHNILTQVVGKKYIRLYAPSQTPYLYPKYNVDPHTGADMSNTSMVDMTLAMGLEGRFFEGDVNEWDVDEYRDKFEEDFAWFRSAEFVECVLEEGEAVFIPKGWWHFVRSLSVSFSVSFWWD</sequence>
<organism evidence="4 5">
    <name type="scientific">Tothia fuscella</name>
    <dbReference type="NCBI Taxonomy" id="1048955"/>
    <lineage>
        <taxon>Eukaryota</taxon>
        <taxon>Fungi</taxon>
        <taxon>Dikarya</taxon>
        <taxon>Ascomycota</taxon>
        <taxon>Pezizomycotina</taxon>
        <taxon>Dothideomycetes</taxon>
        <taxon>Pleosporomycetidae</taxon>
        <taxon>Venturiales</taxon>
        <taxon>Cylindrosympodiaceae</taxon>
        <taxon>Tothia</taxon>
    </lineage>
</organism>
<feature type="compositionally biased region" description="Basic and acidic residues" evidence="2">
    <location>
        <begin position="162"/>
        <end position="182"/>
    </location>
</feature>
<proteinExistence type="predicted"/>
<feature type="region of interest" description="Disordered" evidence="2">
    <location>
        <begin position="341"/>
        <end position="425"/>
    </location>
</feature>
<name>A0A9P4P185_9PEZI</name>
<accession>A0A9P4P185</accession>
<evidence type="ECO:0000256" key="2">
    <source>
        <dbReference type="SAM" id="MobiDB-lite"/>
    </source>
</evidence>
<protein>
    <submittedName>
        <fullName evidence="4">Clavaminate synthase-like protein</fullName>
    </submittedName>
</protein>
<evidence type="ECO:0000256" key="1">
    <source>
        <dbReference type="SAM" id="Coils"/>
    </source>
</evidence>
<feature type="compositionally biased region" description="Polar residues" evidence="2">
    <location>
        <begin position="352"/>
        <end position="361"/>
    </location>
</feature>
<dbReference type="SUPFAM" id="SSF51197">
    <property type="entry name" value="Clavaminate synthase-like"/>
    <property type="match status" value="1"/>
</dbReference>